<comment type="caution">
    <text evidence="1">The sequence shown here is derived from an EMBL/GenBank/DDBJ whole genome shotgun (WGS) entry which is preliminary data.</text>
</comment>
<name>A0ABX9BYJ9_9BURK</name>
<evidence type="ECO:0000313" key="2">
    <source>
        <dbReference type="Proteomes" id="UP000248631"/>
    </source>
</evidence>
<dbReference type="Proteomes" id="UP000248631">
    <property type="component" value="Unassembled WGS sequence"/>
</dbReference>
<evidence type="ECO:0000313" key="1">
    <source>
        <dbReference type="EMBL" id="RAM62994.1"/>
    </source>
</evidence>
<gene>
    <name evidence="1" type="ORF">RB24_18720</name>
</gene>
<reference evidence="1 2" key="1">
    <citation type="submission" date="2014-12" db="EMBL/GenBank/DDBJ databases">
        <title>Complete genome sequence of Herbaspirillum rubrisubalbicans Os38.</title>
        <authorList>
            <person name="Chen M."/>
            <person name="An Q."/>
        </authorList>
    </citation>
    <scope>NUCLEOTIDE SEQUENCE [LARGE SCALE GENOMIC DNA]</scope>
    <source>
        <strain evidence="1 2">Os38</strain>
    </source>
</reference>
<protein>
    <submittedName>
        <fullName evidence="1">Uncharacterized protein</fullName>
    </submittedName>
</protein>
<proteinExistence type="predicted"/>
<keyword evidence="2" id="KW-1185">Reference proteome</keyword>
<dbReference type="EMBL" id="JUGD01000023">
    <property type="protein sequence ID" value="RAM62994.1"/>
    <property type="molecule type" value="Genomic_DNA"/>
</dbReference>
<organism evidence="1 2">
    <name type="scientific">Herbaspirillum rubrisubalbicans</name>
    <dbReference type="NCBI Taxonomy" id="80842"/>
    <lineage>
        <taxon>Bacteria</taxon>
        <taxon>Pseudomonadati</taxon>
        <taxon>Pseudomonadota</taxon>
        <taxon>Betaproteobacteria</taxon>
        <taxon>Burkholderiales</taxon>
        <taxon>Oxalobacteraceae</taxon>
        <taxon>Herbaspirillum</taxon>
    </lineage>
</organism>
<sequence>MGMNRQASSGWYGWGMEAFYAMRAAWRAEKPQQCCIIPARSNKLERNRQADHEQILGNKSNFRD</sequence>
<accession>A0ABX9BYJ9</accession>